<dbReference type="PANTHER" id="PTHR35828:SF23">
    <property type="entry name" value="F-BOX DOMAIN-CONTAINING PROTEIN"/>
    <property type="match status" value="1"/>
</dbReference>
<dbReference type="AlphaFoldDB" id="A0A811ND64"/>
<gene>
    <name evidence="2" type="ORF">NCGR_LOCUS15247</name>
</gene>
<comment type="caution">
    <text evidence="2">The sequence shown here is derived from an EMBL/GenBank/DDBJ whole genome shotgun (WGS) entry which is preliminary data.</text>
</comment>
<sequence>MAGGGGDVVPVSPRTQQPSRGGRRGDRQKAAWLPLDIIIAEIAARSDPATFVRCAATCRDARRRIAEDPSLQGRLSLCDTERFVLPLLRGHMTGITTNTGAGGEKTDVYMVDTTTGADATRLVKATFTEADETLRNVVPLDSRGGLVLVRNNTHHQRQLLVCNLATRRCLALPPEPAFPDSVWSTGSVTYVLLVGSSYGEGAGADAAVGRPFLSAQGEASAVTVLFLPSPPGAHLLVRARRMVPAHGDPDS</sequence>
<keyword evidence="3" id="KW-1185">Reference proteome</keyword>
<protein>
    <submittedName>
        <fullName evidence="2">Uncharacterized protein</fullName>
    </submittedName>
</protein>
<dbReference type="EMBL" id="CAJGYO010000004">
    <property type="protein sequence ID" value="CAD6222723.1"/>
    <property type="molecule type" value="Genomic_DNA"/>
</dbReference>
<proteinExistence type="predicted"/>
<reference evidence="2" key="1">
    <citation type="submission" date="2020-10" db="EMBL/GenBank/DDBJ databases">
        <authorList>
            <person name="Han B."/>
            <person name="Lu T."/>
            <person name="Zhao Q."/>
            <person name="Huang X."/>
            <person name="Zhao Y."/>
        </authorList>
    </citation>
    <scope>NUCLEOTIDE SEQUENCE</scope>
</reference>
<evidence type="ECO:0000313" key="3">
    <source>
        <dbReference type="Proteomes" id="UP000604825"/>
    </source>
</evidence>
<dbReference type="OrthoDB" id="620691at2759"/>
<dbReference type="Proteomes" id="UP000604825">
    <property type="component" value="Unassembled WGS sequence"/>
</dbReference>
<name>A0A811ND64_9POAL</name>
<evidence type="ECO:0000313" key="2">
    <source>
        <dbReference type="EMBL" id="CAD6222723.1"/>
    </source>
</evidence>
<feature type="region of interest" description="Disordered" evidence="1">
    <location>
        <begin position="1"/>
        <end position="28"/>
    </location>
</feature>
<dbReference type="PANTHER" id="PTHR35828">
    <property type="entry name" value="OS08G0203800 PROTEIN-RELATED"/>
    <property type="match status" value="1"/>
</dbReference>
<accession>A0A811ND64</accession>
<evidence type="ECO:0000256" key="1">
    <source>
        <dbReference type="SAM" id="MobiDB-lite"/>
    </source>
</evidence>
<organism evidence="2 3">
    <name type="scientific">Miscanthus lutarioriparius</name>
    <dbReference type="NCBI Taxonomy" id="422564"/>
    <lineage>
        <taxon>Eukaryota</taxon>
        <taxon>Viridiplantae</taxon>
        <taxon>Streptophyta</taxon>
        <taxon>Embryophyta</taxon>
        <taxon>Tracheophyta</taxon>
        <taxon>Spermatophyta</taxon>
        <taxon>Magnoliopsida</taxon>
        <taxon>Liliopsida</taxon>
        <taxon>Poales</taxon>
        <taxon>Poaceae</taxon>
        <taxon>PACMAD clade</taxon>
        <taxon>Panicoideae</taxon>
        <taxon>Andropogonodae</taxon>
        <taxon>Andropogoneae</taxon>
        <taxon>Saccharinae</taxon>
        <taxon>Miscanthus</taxon>
    </lineage>
</organism>